<dbReference type="InterPro" id="IPR051581">
    <property type="entry name" value="Ca-bind"/>
</dbReference>
<comment type="caution">
    <text evidence="5">The sequence shown here is derived from an EMBL/GenBank/DDBJ whole genome shotgun (WGS) entry which is preliminary data.</text>
</comment>
<keyword evidence="6" id="KW-1185">Reference proteome</keyword>
<evidence type="ECO:0000259" key="4">
    <source>
        <dbReference type="PROSITE" id="PS50222"/>
    </source>
</evidence>
<dbReference type="SMART" id="SM00054">
    <property type="entry name" value="EFh"/>
    <property type="match status" value="4"/>
</dbReference>
<dbReference type="OrthoDB" id="26525at2759"/>
<sequence length="443" mass="50372">MATMTAFDKYEHKATKTRPKFPFHEEEWKMPGWTGHKTDVGEVYGGTPFYQQLNTKAPIETSTLCAPKVHKEVNNATIFKDPANNSANWLREKPDNLFPSQVTKPAKPGNPPFISSLVFGDDRYARAVTGVTGYTSTYMEMCDSLEARKEGKIKMEAASGFPRLSEMTQKEVKFTYTENFKRVNREMVTALRESLRIRIAGKIKPGNNSNAHMLRQLFSDADKNKNKTVEIDEFQYLLESFGMQLKRSDAIALFSYYDKDANGRLDIEEFMGDMLDADYYALFSRTLESEADLSKAINEEEEEIVALIREKLANQTGMLRKVFRMVDSEKSGRISMQELKYGLRKLAIFDVTDAELTLIMAKTDKDGDGIDINEFVSRFGTFEAPLGDSHYTGRERSVLSYLDVGDRMENISKVYEVDGTAEAIRAKLEEQEIKDTAKWAEGQ</sequence>
<evidence type="ECO:0000313" key="5">
    <source>
        <dbReference type="EMBL" id="GHP05078.1"/>
    </source>
</evidence>
<name>A0A830HEA4_9CHLO</name>
<feature type="domain" description="EF-hand" evidence="4">
    <location>
        <begin position="245"/>
        <end position="280"/>
    </location>
</feature>
<gene>
    <name evidence="5" type="ORF">PPROV_000383000</name>
</gene>
<proteinExistence type="predicted"/>
<accession>A0A830HEA4</accession>
<keyword evidence="3" id="KW-0106">Calcium</keyword>
<dbReference type="InterPro" id="IPR011992">
    <property type="entry name" value="EF-hand-dom_pair"/>
</dbReference>
<protein>
    <recommendedName>
        <fullName evidence="4">EF-hand domain-containing protein</fullName>
    </recommendedName>
</protein>
<dbReference type="GO" id="GO:0005509">
    <property type="term" value="F:calcium ion binding"/>
    <property type="evidence" value="ECO:0007669"/>
    <property type="project" value="InterPro"/>
</dbReference>
<dbReference type="Proteomes" id="UP000660262">
    <property type="component" value="Unassembled WGS sequence"/>
</dbReference>
<organism evidence="5 6">
    <name type="scientific">Pycnococcus provasolii</name>
    <dbReference type="NCBI Taxonomy" id="41880"/>
    <lineage>
        <taxon>Eukaryota</taxon>
        <taxon>Viridiplantae</taxon>
        <taxon>Chlorophyta</taxon>
        <taxon>Pseudoscourfieldiophyceae</taxon>
        <taxon>Pseudoscourfieldiales</taxon>
        <taxon>Pycnococcaceae</taxon>
        <taxon>Pycnococcus</taxon>
    </lineage>
</organism>
<evidence type="ECO:0000313" key="6">
    <source>
        <dbReference type="Proteomes" id="UP000660262"/>
    </source>
</evidence>
<dbReference type="Pfam" id="PF13499">
    <property type="entry name" value="EF-hand_7"/>
    <property type="match status" value="2"/>
</dbReference>
<dbReference type="InterPro" id="IPR018247">
    <property type="entry name" value="EF_Hand_1_Ca_BS"/>
</dbReference>
<keyword evidence="1" id="KW-0479">Metal-binding</keyword>
<keyword evidence="2" id="KW-0677">Repeat</keyword>
<evidence type="ECO:0000256" key="1">
    <source>
        <dbReference type="ARBA" id="ARBA00022723"/>
    </source>
</evidence>
<dbReference type="PANTHER" id="PTHR34524:SF6">
    <property type="entry name" value="CALCYPHOSINE LIKE"/>
    <property type="match status" value="1"/>
</dbReference>
<dbReference type="SUPFAM" id="SSF47473">
    <property type="entry name" value="EF-hand"/>
    <property type="match status" value="1"/>
</dbReference>
<dbReference type="PROSITE" id="PS00018">
    <property type="entry name" value="EF_HAND_1"/>
    <property type="match status" value="2"/>
</dbReference>
<evidence type="ECO:0000256" key="2">
    <source>
        <dbReference type="ARBA" id="ARBA00022737"/>
    </source>
</evidence>
<dbReference type="EMBL" id="BNJQ01000009">
    <property type="protein sequence ID" value="GHP05078.1"/>
    <property type="molecule type" value="Genomic_DNA"/>
</dbReference>
<feature type="domain" description="EF-hand" evidence="4">
    <location>
        <begin position="351"/>
        <end position="385"/>
    </location>
</feature>
<dbReference type="CDD" id="cd00051">
    <property type="entry name" value="EFh"/>
    <property type="match status" value="2"/>
</dbReference>
<reference evidence="5" key="1">
    <citation type="submission" date="2020-10" db="EMBL/GenBank/DDBJ databases">
        <title>Unveiling of a novel bifunctional photoreceptor, Dualchrome1, isolated from a cosmopolitan green alga.</title>
        <authorList>
            <person name="Suzuki S."/>
            <person name="Kawachi M."/>
        </authorList>
    </citation>
    <scope>NUCLEOTIDE SEQUENCE</scope>
    <source>
        <strain evidence="5">NIES 2893</strain>
    </source>
</reference>
<feature type="domain" description="EF-hand" evidence="4">
    <location>
        <begin position="209"/>
        <end position="244"/>
    </location>
</feature>
<dbReference type="InterPro" id="IPR002048">
    <property type="entry name" value="EF_hand_dom"/>
</dbReference>
<feature type="domain" description="EF-hand" evidence="4">
    <location>
        <begin position="314"/>
        <end position="349"/>
    </location>
</feature>
<dbReference type="PANTHER" id="PTHR34524">
    <property type="entry name" value="CALCYPHOSIN"/>
    <property type="match status" value="1"/>
</dbReference>
<dbReference type="Gene3D" id="1.10.238.10">
    <property type="entry name" value="EF-hand"/>
    <property type="match status" value="2"/>
</dbReference>
<dbReference type="PROSITE" id="PS50222">
    <property type="entry name" value="EF_HAND_2"/>
    <property type="match status" value="4"/>
</dbReference>
<dbReference type="AlphaFoldDB" id="A0A830HEA4"/>
<evidence type="ECO:0000256" key="3">
    <source>
        <dbReference type="ARBA" id="ARBA00022837"/>
    </source>
</evidence>